<feature type="compositionally biased region" description="Gly residues" evidence="1">
    <location>
        <begin position="193"/>
        <end position="206"/>
    </location>
</feature>
<evidence type="ECO:0000256" key="2">
    <source>
        <dbReference type="SAM" id="SignalP"/>
    </source>
</evidence>
<keyword evidence="2" id="KW-0732">Signal</keyword>
<dbReference type="AlphaFoldDB" id="A0AA43QLC4"/>
<organism evidence="3 4">
    <name type="scientific">Ramalina farinacea</name>
    <dbReference type="NCBI Taxonomy" id="258253"/>
    <lineage>
        <taxon>Eukaryota</taxon>
        <taxon>Fungi</taxon>
        <taxon>Dikarya</taxon>
        <taxon>Ascomycota</taxon>
        <taxon>Pezizomycotina</taxon>
        <taxon>Lecanoromycetes</taxon>
        <taxon>OSLEUM clade</taxon>
        <taxon>Lecanoromycetidae</taxon>
        <taxon>Lecanorales</taxon>
        <taxon>Lecanorineae</taxon>
        <taxon>Ramalinaceae</taxon>
        <taxon>Ramalina</taxon>
    </lineage>
</organism>
<reference evidence="3" key="1">
    <citation type="journal article" date="2023" name="Genome Biol. Evol.">
        <title>First Whole Genome Sequence and Flow Cytometry Genome Size Data for the Lichen-Forming Fungus Ramalina farinacea (Ascomycota).</title>
        <authorList>
            <person name="Llewellyn T."/>
            <person name="Mian S."/>
            <person name="Hill R."/>
            <person name="Leitch I.J."/>
            <person name="Gaya E."/>
        </authorList>
    </citation>
    <scope>NUCLEOTIDE SEQUENCE</scope>
    <source>
        <strain evidence="3">LIQ254RAFAR</strain>
    </source>
</reference>
<proteinExistence type="predicted"/>
<dbReference type="Proteomes" id="UP001161017">
    <property type="component" value="Unassembled WGS sequence"/>
</dbReference>
<evidence type="ECO:0000313" key="3">
    <source>
        <dbReference type="EMBL" id="MDI1488601.1"/>
    </source>
</evidence>
<feature type="chain" id="PRO_5041260671" evidence="2">
    <location>
        <begin position="20"/>
        <end position="252"/>
    </location>
</feature>
<gene>
    <name evidence="3" type="ORF">OHK93_007876</name>
</gene>
<dbReference type="EMBL" id="JAPUFD010000007">
    <property type="protein sequence ID" value="MDI1488601.1"/>
    <property type="molecule type" value="Genomic_DNA"/>
</dbReference>
<sequence length="252" mass="24621">MIGKSILTLFAASITFSNAQISSGPDDTVTCTGGGNAYCAADSLTTNIIIRCSGTKGQPGNCNDNLAFIPPVGVKTAALCYQTTPTSGDAACSFNGIVYPDTGSPFPINGTSNSTTSSTSASASIPTAPGPVIPITMTIATAPGLPTGLSASSGVSPRALSTISTGGYVPYSTGGAPYPIVTSTKIMTPPTAGTGGATGVSTGAGTGATSDPDPSTSPITSSSAGVVVVVRRTSVEMVVVGVVVGVVVALWM</sequence>
<evidence type="ECO:0000313" key="4">
    <source>
        <dbReference type="Proteomes" id="UP001161017"/>
    </source>
</evidence>
<comment type="caution">
    <text evidence="3">The sequence shown here is derived from an EMBL/GenBank/DDBJ whole genome shotgun (WGS) entry which is preliminary data.</text>
</comment>
<accession>A0AA43QLC4</accession>
<feature type="region of interest" description="Disordered" evidence="1">
    <location>
        <begin position="190"/>
        <end position="221"/>
    </location>
</feature>
<feature type="compositionally biased region" description="Low complexity" evidence="1">
    <location>
        <begin position="207"/>
        <end position="221"/>
    </location>
</feature>
<feature type="signal peptide" evidence="2">
    <location>
        <begin position="1"/>
        <end position="19"/>
    </location>
</feature>
<protein>
    <submittedName>
        <fullName evidence="3">Uncharacterized protein</fullName>
    </submittedName>
</protein>
<keyword evidence="4" id="KW-1185">Reference proteome</keyword>
<name>A0AA43QLC4_9LECA</name>
<evidence type="ECO:0000256" key="1">
    <source>
        <dbReference type="SAM" id="MobiDB-lite"/>
    </source>
</evidence>